<organism evidence="3 4">
    <name type="scientific">Mycolicibacter heraklionensis</name>
    <dbReference type="NCBI Taxonomy" id="512402"/>
    <lineage>
        <taxon>Bacteria</taxon>
        <taxon>Bacillati</taxon>
        <taxon>Actinomycetota</taxon>
        <taxon>Actinomycetes</taxon>
        <taxon>Mycobacteriales</taxon>
        <taxon>Mycobacteriaceae</taxon>
        <taxon>Mycolicibacter</taxon>
    </lineage>
</organism>
<feature type="domain" description="DUF222" evidence="2">
    <location>
        <begin position="23"/>
        <end position="254"/>
    </location>
</feature>
<proteinExistence type="predicted"/>
<dbReference type="Pfam" id="PF02720">
    <property type="entry name" value="DUF222"/>
    <property type="match status" value="1"/>
</dbReference>
<feature type="region of interest" description="Disordered" evidence="1">
    <location>
        <begin position="138"/>
        <end position="158"/>
    </location>
</feature>
<dbReference type="Proteomes" id="UP000093712">
    <property type="component" value="Unassembled WGS sequence"/>
</dbReference>
<evidence type="ECO:0000259" key="2">
    <source>
        <dbReference type="Pfam" id="PF02720"/>
    </source>
</evidence>
<accession>A0AA91EZR1</accession>
<protein>
    <recommendedName>
        <fullName evidence="2">DUF222 domain-containing protein</fullName>
    </recommendedName>
</protein>
<dbReference type="InterPro" id="IPR003870">
    <property type="entry name" value="DUF222"/>
</dbReference>
<comment type="caution">
    <text evidence="3">The sequence shown here is derived from an EMBL/GenBank/DDBJ whole genome shotgun (WGS) entry which is preliminary data.</text>
</comment>
<dbReference type="EMBL" id="LZME01000114">
    <property type="protein sequence ID" value="OBK83091.1"/>
    <property type="molecule type" value="Genomic_DNA"/>
</dbReference>
<name>A0AA91EZR1_9MYCO</name>
<evidence type="ECO:0000313" key="3">
    <source>
        <dbReference type="EMBL" id="OBK83091.1"/>
    </source>
</evidence>
<evidence type="ECO:0000313" key="4">
    <source>
        <dbReference type="Proteomes" id="UP000093712"/>
    </source>
</evidence>
<sequence length="265" mass="28827">MSATATSTGVKARPDQRLEVLFAELAELTGQRNAIDGRIVDIIAEIDHDQLWGATGARSVTALVAWKTGTSPANAHTIATVAHRLEAFPRCTQGMREGRFSLDQVGVIAQQAADGSDEHYAQLAGVATVNQLRTAIKLEPRPDPTPRPDPQPAITKTSNTELDIWRIALPHTESAMLDAALQSHLDALISQWNRDRDTSTTTPNNHPPMPTQIDAFLALVETGWDTEVQRRPHGQRTTVVVHLDVEQHIGNLHLGPLLPDPSGNT</sequence>
<gene>
    <name evidence="3" type="ORF">A5649_07215</name>
</gene>
<dbReference type="AlphaFoldDB" id="A0AA91EZR1"/>
<reference evidence="3 4" key="1">
    <citation type="submission" date="2016-06" db="EMBL/GenBank/DDBJ databases">
        <authorList>
            <person name="Sutton G."/>
            <person name="Brinkac L."/>
            <person name="Sanka R."/>
            <person name="Adams M."/>
            <person name="Lau E."/>
            <person name="Garcia-Basteiro A."/>
            <person name="Lopez-Varela E."/>
            <person name="Palencia S."/>
        </authorList>
    </citation>
    <scope>NUCLEOTIDE SEQUENCE [LARGE SCALE GENOMIC DNA]</scope>
    <source>
        <strain evidence="3 4">1211594.5</strain>
    </source>
</reference>
<evidence type="ECO:0000256" key="1">
    <source>
        <dbReference type="SAM" id="MobiDB-lite"/>
    </source>
</evidence>